<feature type="compositionally biased region" description="Polar residues" evidence="5">
    <location>
        <begin position="237"/>
        <end position="248"/>
    </location>
</feature>
<dbReference type="Pfam" id="PF00026">
    <property type="entry name" value="Asp"/>
    <property type="match status" value="1"/>
</dbReference>
<evidence type="ECO:0000256" key="1">
    <source>
        <dbReference type="ARBA" id="ARBA00007447"/>
    </source>
</evidence>
<dbReference type="PROSITE" id="PS51767">
    <property type="entry name" value="PEPTIDASE_A1"/>
    <property type="match status" value="1"/>
</dbReference>
<reference evidence="8 9" key="1">
    <citation type="journal article" date="2018" name="Mol. Biol. Evol.">
        <title>Broad Genomic Sampling Reveals a Smut Pathogenic Ancestry of the Fungal Clade Ustilaginomycotina.</title>
        <authorList>
            <person name="Kijpornyongpan T."/>
            <person name="Mondo S.J."/>
            <person name="Barry K."/>
            <person name="Sandor L."/>
            <person name="Lee J."/>
            <person name="Lipzen A."/>
            <person name="Pangilinan J."/>
            <person name="LaButti K."/>
            <person name="Hainaut M."/>
            <person name="Henrissat B."/>
            <person name="Grigoriev I.V."/>
            <person name="Spatafora J.W."/>
            <person name="Aime M.C."/>
        </authorList>
    </citation>
    <scope>NUCLEOTIDE SEQUENCE [LARGE SCALE GENOMIC DNA]</scope>
    <source>
        <strain evidence="8 9">MCA 3882</strain>
    </source>
</reference>
<dbReference type="Proteomes" id="UP000245771">
    <property type="component" value="Unassembled WGS sequence"/>
</dbReference>
<evidence type="ECO:0000313" key="8">
    <source>
        <dbReference type="EMBL" id="PWN34284.1"/>
    </source>
</evidence>
<dbReference type="PANTHER" id="PTHR47966">
    <property type="entry name" value="BETA-SITE APP-CLEAVING ENZYME, ISOFORM A-RELATED"/>
    <property type="match status" value="1"/>
</dbReference>
<dbReference type="GO" id="GO:0006508">
    <property type="term" value="P:proteolysis"/>
    <property type="evidence" value="ECO:0007669"/>
    <property type="project" value="UniProtKB-KW"/>
</dbReference>
<keyword evidence="9" id="KW-1185">Reference proteome</keyword>
<evidence type="ECO:0000259" key="7">
    <source>
        <dbReference type="PROSITE" id="PS51767"/>
    </source>
</evidence>
<sequence>MVYLTAKFIHFFLVLVTLGFFDHSPIASFANAAPTGAANVPARVGIVIKEAGAGTGDSTAASSLAPSRRGSSFEQYDLAVNKDAVKVPLEHVDARDTTKVHPFMLFQQHMNRANVKLAKMQKRSPPSPEDLTRALWNRRRSIEASYGGQRRFEEEITIDPLDVQKREDTLGAGTMKQRAFKASTSNLPSSHGRIGVKLIRELPSVSEEQHDHQKRLWPGVLSSFTNGESKNDDSSKANENATKTGSLGSVQPLASAKAQANQYAYSDTLLKASTPTAAKSLGLAIEANNIGYVATVQFGAKKTPFKMLIDSGSADTWVPSSKCNDCGKSQQRLSKSVSNTLQTSKEQWSITYGTGNAKGYLATDDLSIAGMDIKDYKFALVTQESDDFSSSPFDGLMGLAKEILSNSRSPTPIDALYNEKLVTAPVMGYKLGDATTASGKRAAVKDGEVTFGGVDSGKYTGQLVEIPNVSQQGFFEIPIQGVSVNGKSIASLSSGRTSILDTGTSLMVAPQQDAEAVHAQIPGAKSDGQGGFTVPCTTNSTLSFKFGGEEWPLLPRDMIFVPVDANNPKGDCISSLGGGDVGQQGEWLVGAVALKRLYFATNAQKNVIGLGKLRNPGQ</sequence>
<dbReference type="CDD" id="cd05471">
    <property type="entry name" value="pepsin_like"/>
    <property type="match status" value="1"/>
</dbReference>
<evidence type="ECO:0000256" key="5">
    <source>
        <dbReference type="SAM" id="MobiDB-lite"/>
    </source>
</evidence>
<feature type="domain" description="Peptidase A1" evidence="7">
    <location>
        <begin position="292"/>
        <end position="611"/>
    </location>
</feature>
<feature type="active site" evidence="3">
    <location>
        <position position="501"/>
    </location>
</feature>
<dbReference type="EMBL" id="KZ819604">
    <property type="protein sequence ID" value="PWN34284.1"/>
    <property type="molecule type" value="Genomic_DNA"/>
</dbReference>
<dbReference type="OrthoDB" id="2747330at2759"/>
<feature type="region of interest" description="Disordered" evidence="5">
    <location>
        <begin position="205"/>
        <end position="248"/>
    </location>
</feature>
<feature type="active site" evidence="3">
    <location>
        <position position="310"/>
    </location>
</feature>
<dbReference type="AlphaFoldDB" id="A0A316VAK5"/>
<proteinExistence type="inferred from homology"/>
<keyword evidence="4" id="KW-0378">Hydrolase</keyword>
<dbReference type="InterPro" id="IPR001969">
    <property type="entry name" value="Aspartic_peptidase_AS"/>
</dbReference>
<keyword evidence="6" id="KW-0732">Signal</keyword>
<evidence type="ECO:0000256" key="3">
    <source>
        <dbReference type="PIRSR" id="PIRSR601461-1"/>
    </source>
</evidence>
<gene>
    <name evidence="8" type="ORF">FA14DRAFT_161730</name>
</gene>
<dbReference type="FunCoup" id="A0A316VAK5">
    <property type="interactions" value="36"/>
</dbReference>
<evidence type="ECO:0000256" key="6">
    <source>
        <dbReference type="SAM" id="SignalP"/>
    </source>
</evidence>
<dbReference type="RefSeq" id="XP_025354586.1">
    <property type="nucleotide sequence ID" value="XM_025499259.1"/>
</dbReference>
<evidence type="ECO:0000256" key="4">
    <source>
        <dbReference type="RuleBase" id="RU000454"/>
    </source>
</evidence>
<comment type="similarity">
    <text evidence="1 4">Belongs to the peptidase A1 family.</text>
</comment>
<dbReference type="PRINTS" id="PR00792">
    <property type="entry name" value="PEPSIN"/>
</dbReference>
<dbReference type="PANTHER" id="PTHR47966:SF75">
    <property type="entry name" value="ENDOPEPTIDASE (CTSD), PUTATIVE (AFU_ORTHOLOGUE AFUA_4G07040)-RELATED"/>
    <property type="match status" value="1"/>
</dbReference>
<dbReference type="PROSITE" id="PS00141">
    <property type="entry name" value="ASP_PROTEASE"/>
    <property type="match status" value="1"/>
</dbReference>
<dbReference type="InterPro" id="IPR033121">
    <property type="entry name" value="PEPTIDASE_A1"/>
</dbReference>
<name>A0A316VAK5_9BASI</name>
<dbReference type="STRING" id="1280837.A0A316VAK5"/>
<dbReference type="InterPro" id="IPR021109">
    <property type="entry name" value="Peptidase_aspartic_dom_sf"/>
</dbReference>
<dbReference type="Gene3D" id="2.40.70.10">
    <property type="entry name" value="Acid Proteases"/>
    <property type="match status" value="2"/>
</dbReference>
<dbReference type="GeneID" id="37021040"/>
<feature type="chain" id="PRO_5016362517" evidence="6">
    <location>
        <begin position="20"/>
        <end position="618"/>
    </location>
</feature>
<dbReference type="InterPro" id="IPR001461">
    <property type="entry name" value="Aspartic_peptidase_A1"/>
</dbReference>
<keyword evidence="2 4" id="KW-0064">Aspartyl protease</keyword>
<dbReference type="SUPFAM" id="SSF50630">
    <property type="entry name" value="Acid proteases"/>
    <property type="match status" value="1"/>
</dbReference>
<dbReference type="InterPro" id="IPR034164">
    <property type="entry name" value="Pepsin-like_dom"/>
</dbReference>
<evidence type="ECO:0000313" key="9">
    <source>
        <dbReference type="Proteomes" id="UP000245771"/>
    </source>
</evidence>
<accession>A0A316VAK5</accession>
<dbReference type="GO" id="GO:0004190">
    <property type="term" value="F:aspartic-type endopeptidase activity"/>
    <property type="evidence" value="ECO:0007669"/>
    <property type="project" value="UniProtKB-KW"/>
</dbReference>
<dbReference type="InParanoid" id="A0A316VAK5"/>
<keyword evidence="4 8" id="KW-0645">Protease</keyword>
<feature type="signal peptide" evidence="6">
    <location>
        <begin position="1"/>
        <end position="19"/>
    </location>
</feature>
<organism evidence="8 9">
    <name type="scientific">Meira miltonrushii</name>
    <dbReference type="NCBI Taxonomy" id="1280837"/>
    <lineage>
        <taxon>Eukaryota</taxon>
        <taxon>Fungi</taxon>
        <taxon>Dikarya</taxon>
        <taxon>Basidiomycota</taxon>
        <taxon>Ustilaginomycotina</taxon>
        <taxon>Exobasidiomycetes</taxon>
        <taxon>Exobasidiales</taxon>
        <taxon>Brachybasidiaceae</taxon>
        <taxon>Meira</taxon>
    </lineage>
</organism>
<protein>
    <submittedName>
        <fullName evidence="8">Acid protease</fullName>
    </submittedName>
</protein>
<evidence type="ECO:0000256" key="2">
    <source>
        <dbReference type="ARBA" id="ARBA00022750"/>
    </source>
</evidence>